<dbReference type="OrthoDB" id="72851at2759"/>
<evidence type="ECO:0000256" key="1">
    <source>
        <dbReference type="SAM" id="Phobius"/>
    </source>
</evidence>
<feature type="transmembrane region" description="Helical" evidence="1">
    <location>
        <begin position="85"/>
        <end position="103"/>
    </location>
</feature>
<evidence type="ECO:0000313" key="3">
    <source>
        <dbReference type="Proteomes" id="UP000283530"/>
    </source>
</evidence>
<dbReference type="AlphaFoldDB" id="A0A3S3N5D6"/>
<dbReference type="EMBL" id="QPKB01000005">
    <property type="protein sequence ID" value="RWR85688.1"/>
    <property type="molecule type" value="Genomic_DNA"/>
</dbReference>
<name>A0A3S3N5D6_9MAGN</name>
<evidence type="ECO:0000313" key="2">
    <source>
        <dbReference type="EMBL" id="RWR85688.1"/>
    </source>
</evidence>
<accession>A0A3S3N5D6</accession>
<dbReference type="Proteomes" id="UP000283530">
    <property type="component" value="Unassembled WGS sequence"/>
</dbReference>
<keyword evidence="3" id="KW-1185">Reference proteome</keyword>
<keyword evidence="1" id="KW-0812">Transmembrane</keyword>
<keyword evidence="1" id="KW-1133">Transmembrane helix</keyword>
<sequence length="164" mass="17746">MYSNDPTSAKAAMCFHLDPHCLPPWLSFSFLRCSTISAPTTSTAATQRGFQGVNTCASGNQFNANMVALIGGVGRVIVEGSYSELMVQLFLTLLITISSYPIIEGFAIRRDAGRVPPSVTFFSIICTMVLLSLGLIVSQCDYEEMETKQIPLSTRSKSNAHLGP</sequence>
<keyword evidence="1" id="KW-0472">Membrane</keyword>
<comment type="caution">
    <text evidence="2">The sequence shown here is derived from an EMBL/GenBank/DDBJ whole genome shotgun (WGS) entry which is preliminary data.</text>
</comment>
<gene>
    <name evidence="2" type="ORF">CKAN_01456000</name>
</gene>
<protein>
    <submittedName>
        <fullName evidence="2">Cellulose synthase A catalytic subunit 7 UDP-forming</fullName>
    </submittedName>
</protein>
<feature type="transmembrane region" description="Helical" evidence="1">
    <location>
        <begin position="115"/>
        <end position="137"/>
    </location>
</feature>
<organism evidence="2 3">
    <name type="scientific">Cinnamomum micranthum f. kanehirae</name>
    <dbReference type="NCBI Taxonomy" id="337451"/>
    <lineage>
        <taxon>Eukaryota</taxon>
        <taxon>Viridiplantae</taxon>
        <taxon>Streptophyta</taxon>
        <taxon>Embryophyta</taxon>
        <taxon>Tracheophyta</taxon>
        <taxon>Spermatophyta</taxon>
        <taxon>Magnoliopsida</taxon>
        <taxon>Magnoliidae</taxon>
        <taxon>Laurales</taxon>
        <taxon>Lauraceae</taxon>
        <taxon>Cinnamomum</taxon>
    </lineage>
</organism>
<reference evidence="2 3" key="1">
    <citation type="journal article" date="2019" name="Nat. Plants">
        <title>Stout camphor tree genome fills gaps in understanding of flowering plant genome evolution.</title>
        <authorList>
            <person name="Chaw S.M."/>
            <person name="Liu Y.C."/>
            <person name="Wu Y.W."/>
            <person name="Wang H.Y."/>
            <person name="Lin C.I."/>
            <person name="Wu C.S."/>
            <person name="Ke H.M."/>
            <person name="Chang L.Y."/>
            <person name="Hsu C.Y."/>
            <person name="Yang H.T."/>
            <person name="Sudianto E."/>
            <person name="Hsu M.H."/>
            <person name="Wu K.P."/>
            <person name="Wang L.N."/>
            <person name="Leebens-Mack J.H."/>
            <person name="Tsai I.J."/>
        </authorList>
    </citation>
    <scope>NUCLEOTIDE SEQUENCE [LARGE SCALE GENOMIC DNA]</scope>
    <source>
        <strain evidence="3">cv. Chaw 1501</strain>
        <tissue evidence="2">Young leaves</tissue>
    </source>
</reference>
<dbReference type="STRING" id="337451.A0A3S3N5D6"/>
<proteinExistence type="predicted"/>